<dbReference type="EMBL" id="CAADRP010000779">
    <property type="protein sequence ID" value="VFU31885.1"/>
    <property type="molecule type" value="Genomic_DNA"/>
</dbReference>
<organism evidence="2">
    <name type="scientific">Salix viminalis</name>
    <name type="common">Common osier</name>
    <name type="synonym">Basket willow</name>
    <dbReference type="NCBI Taxonomy" id="40686"/>
    <lineage>
        <taxon>Eukaryota</taxon>
        <taxon>Viridiplantae</taxon>
        <taxon>Streptophyta</taxon>
        <taxon>Embryophyta</taxon>
        <taxon>Tracheophyta</taxon>
        <taxon>Spermatophyta</taxon>
        <taxon>Magnoliopsida</taxon>
        <taxon>eudicotyledons</taxon>
        <taxon>Gunneridae</taxon>
        <taxon>Pentapetalae</taxon>
        <taxon>rosids</taxon>
        <taxon>fabids</taxon>
        <taxon>Malpighiales</taxon>
        <taxon>Salicaceae</taxon>
        <taxon>Saliceae</taxon>
        <taxon>Salix</taxon>
    </lineage>
</organism>
<sequence>MVVRGSKKGKAGSVKRQDRDRGRQMSFSESQSSSQDCKRHDHSSSPKRHRNGAEEPKKKREKKDYGTDHPDLLSYICSCEEDNLFADQLMVKALDFFKQAIVVPFLDY</sequence>
<dbReference type="AlphaFoldDB" id="A0A6N2KUI6"/>
<feature type="compositionally biased region" description="Low complexity" evidence="1">
    <location>
        <begin position="24"/>
        <end position="35"/>
    </location>
</feature>
<feature type="compositionally biased region" description="Basic residues" evidence="1">
    <location>
        <begin position="1"/>
        <end position="10"/>
    </location>
</feature>
<proteinExistence type="predicted"/>
<feature type="region of interest" description="Disordered" evidence="1">
    <location>
        <begin position="1"/>
        <end position="68"/>
    </location>
</feature>
<evidence type="ECO:0000313" key="2">
    <source>
        <dbReference type="EMBL" id="VFU31885.1"/>
    </source>
</evidence>
<feature type="compositionally biased region" description="Basic and acidic residues" evidence="1">
    <location>
        <begin position="51"/>
        <end position="68"/>
    </location>
</feature>
<reference evidence="2" key="1">
    <citation type="submission" date="2019-03" db="EMBL/GenBank/DDBJ databases">
        <authorList>
            <person name="Mank J."/>
            <person name="Almeida P."/>
        </authorList>
    </citation>
    <scope>NUCLEOTIDE SEQUENCE</scope>
    <source>
        <strain evidence="2">78183</strain>
    </source>
</reference>
<evidence type="ECO:0000256" key="1">
    <source>
        <dbReference type="SAM" id="MobiDB-lite"/>
    </source>
</evidence>
<accession>A0A6N2KUI6</accession>
<gene>
    <name evidence="2" type="ORF">SVIM_LOCUS137769</name>
</gene>
<name>A0A6N2KUI6_SALVM</name>
<protein>
    <submittedName>
        <fullName evidence="2">Uncharacterized protein</fullName>
    </submittedName>
</protein>